<dbReference type="AlphaFoldDB" id="A0A9E7C317"/>
<protein>
    <recommendedName>
        <fullName evidence="5">Cytochrome C biogenesis protein transmembrane domain-containing protein</fullName>
    </recommendedName>
</protein>
<name>A0A9E7C317_9ACTN</name>
<evidence type="ECO:0000256" key="2">
    <source>
        <dbReference type="SAM" id="Phobius"/>
    </source>
</evidence>
<keyword evidence="4" id="KW-1185">Reference proteome</keyword>
<reference evidence="3" key="1">
    <citation type="journal article" date="2022" name="Int. J. Syst. Evol. Microbiol.">
        <title>Pseudomonas aegrilactucae sp. nov. and Pseudomonas morbosilactucae sp. nov., pathogens causing bacterial rot of lettuce in Japan.</title>
        <authorList>
            <person name="Sawada H."/>
            <person name="Fujikawa T."/>
            <person name="Satou M."/>
        </authorList>
    </citation>
    <scope>NUCLEOTIDE SEQUENCE</scope>
    <source>
        <strain evidence="3">0166_1</strain>
    </source>
</reference>
<feature type="transmembrane region" description="Helical" evidence="2">
    <location>
        <begin position="147"/>
        <end position="169"/>
    </location>
</feature>
<dbReference type="EMBL" id="CP087164">
    <property type="protein sequence ID" value="UGS38083.1"/>
    <property type="molecule type" value="Genomic_DNA"/>
</dbReference>
<accession>A0A9E7C317</accession>
<evidence type="ECO:0000256" key="1">
    <source>
        <dbReference type="SAM" id="MobiDB-lite"/>
    </source>
</evidence>
<dbReference type="KEGG" id="sbae:DSM104329_04505"/>
<organism evidence="3 4">
    <name type="scientific">Capillimicrobium parvum</name>
    <dbReference type="NCBI Taxonomy" id="2884022"/>
    <lineage>
        <taxon>Bacteria</taxon>
        <taxon>Bacillati</taxon>
        <taxon>Actinomycetota</taxon>
        <taxon>Thermoleophilia</taxon>
        <taxon>Solirubrobacterales</taxon>
        <taxon>Capillimicrobiaceae</taxon>
        <taxon>Capillimicrobium</taxon>
    </lineage>
</organism>
<dbReference type="Proteomes" id="UP001162834">
    <property type="component" value="Chromosome"/>
</dbReference>
<gene>
    <name evidence="3" type="ORF">DSM104329_04505</name>
</gene>
<dbReference type="RefSeq" id="WP_259312115.1">
    <property type="nucleotide sequence ID" value="NZ_CP087164.1"/>
</dbReference>
<keyword evidence="2" id="KW-1133">Transmembrane helix</keyword>
<evidence type="ECO:0008006" key="5">
    <source>
        <dbReference type="Google" id="ProtNLM"/>
    </source>
</evidence>
<evidence type="ECO:0000313" key="3">
    <source>
        <dbReference type="EMBL" id="UGS38083.1"/>
    </source>
</evidence>
<sequence>MTVAAVALALAGLVAGLTGTWSPCGFSMIDTLGPHGHPGGRRRTAAACAAFAVGAPLGGAITFAGLAALGALAGSADAPVALAVAVAIAIAAAALDATGVRIAPQLRRQVPESWRRVLPLPLAGGLYGVLLGLGFTTYLLSWALPALAAVSVAVGDVGLGLGLGIAFGVGRALPIVVLAPLADTELGARAITAMAERPALLRRARAADAVALLAVAAALAGGEARAAAPELVARPGADPSVDGQLLALTIPGVGGELLTGGQRVPAGGTRPAVGGGRLAYVAPDGTVTVVDRAAGTTQLVPAAAGADALAVSARWLVWRVPNPDRLFAIDLVAPPEFARLVAAVPAPGSLSRPALDGDRVVWSHATRAGSEVRVLDLAVPGGAPLALRRERRVLIGDPSLRGGVLLYTRATALRQELVLAPAAPGRGGKVLLRLRGAAGRDGGRGKGHTGQGRRPEDRGGPVRPARYTLQSTALGDAFAYVTRLARAGGTSDVVRVAR</sequence>
<feature type="transmembrane region" description="Helical" evidence="2">
    <location>
        <begin position="44"/>
        <end position="73"/>
    </location>
</feature>
<keyword evidence="2" id="KW-0812">Transmembrane</keyword>
<feature type="region of interest" description="Disordered" evidence="1">
    <location>
        <begin position="436"/>
        <end position="464"/>
    </location>
</feature>
<proteinExistence type="predicted"/>
<evidence type="ECO:0000313" key="4">
    <source>
        <dbReference type="Proteomes" id="UP001162834"/>
    </source>
</evidence>
<feature type="transmembrane region" description="Helical" evidence="2">
    <location>
        <begin position="80"/>
        <end position="100"/>
    </location>
</feature>
<keyword evidence="2" id="KW-0472">Membrane</keyword>
<feature type="transmembrane region" description="Helical" evidence="2">
    <location>
        <begin position="120"/>
        <end position="140"/>
    </location>
</feature>